<keyword evidence="3" id="KW-1185">Reference proteome</keyword>
<dbReference type="SUPFAM" id="SSF103196">
    <property type="entry name" value="Roadblock/LC7 domain"/>
    <property type="match status" value="1"/>
</dbReference>
<evidence type="ECO:0000313" key="3">
    <source>
        <dbReference type="Proteomes" id="UP000253094"/>
    </source>
</evidence>
<dbReference type="PANTHER" id="PTHR36222:SF1">
    <property type="entry name" value="SERINE PROTEASE INHIBITOR RV3364C"/>
    <property type="match status" value="1"/>
</dbReference>
<dbReference type="InterPro" id="IPR004942">
    <property type="entry name" value="Roadblock/LAMTOR2_dom"/>
</dbReference>
<dbReference type="InterPro" id="IPR053141">
    <property type="entry name" value="Mycobact_SerProt_Inhib_Rv3364c"/>
</dbReference>
<dbReference type="Gene3D" id="3.30.450.30">
    <property type="entry name" value="Dynein light chain 2a, cytoplasmic"/>
    <property type="match status" value="1"/>
</dbReference>
<name>A0A367EM59_9ACTN</name>
<sequence>MKDMNDVFDPDTFNFGSVDFLLDQAVQRIPHVRAVILLTSDGLLRAQTRHAPELDTAQRMAAACTGLQATSRGMGELITTEQDVAGGWRQTMVEFDDGYVLVVSAGQGTYLGIATGEGADLGRVGQWAQELVQSVGHVLNSPARQDVGSGS</sequence>
<evidence type="ECO:0000313" key="2">
    <source>
        <dbReference type="EMBL" id="RCG19053.1"/>
    </source>
</evidence>
<dbReference type="PANTHER" id="PTHR36222">
    <property type="entry name" value="SERINE PROTEASE INHIBITOR RV3364C"/>
    <property type="match status" value="1"/>
</dbReference>
<protein>
    <submittedName>
        <fullName evidence="2">Roadblock/LC7 domain-containing protein</fullName>
    </submittedName>
</protein>
<accession>A0A367EM59</accession>
<feature type="domain" description="Roadblock/LAMTOR2" evidence="1">
    <location>
        <begin position="19"/>
        <end position="115"/>
    </location>
</feature>
<dbReference type="AlphaFoldDB" id="A0A367EM59"/>
<organism evidence="2 3">
    <name type="scientific">Sphaerisporangium album</name>
    <dbReference type="NCBI Taxonomy" id="509200"/>
    <lineage>
        <taxon>Bacteria</taxon>
        <taxon>Bacillati</taxon>
        <taxon>Actinomycetota</taxon>
        <taxon>Actinomycetes</taxon>
        <taxon>Streptosporangiales</taxon>
        <taxon>Streptosporangiaceae</taxon>
        <taxon>Sphaerisporangium</taxon>
    </lineage>
</organism>
<dbReference type="Proteomes" id="UP000253094">
    <property type="component" value="Unassembled WGS sequence"/>
</dbReference>
<evidence type="ECO:0000259" key="1">
    <source>
        <dbReference type="SMART" id="SM00960"/>
    </source>
</evidence>
<comment type="caution">
    <text evidence="2">The sequence shown here is derived from an EMBL/GenBank/DDBJ whole genome shotgun (WGS) entry which is preliminary data.</text>
</comment>
<dbReference type="Pfam" id="PF03259">
    <property type="entry name" value="Robl_LC7"/>
    <property type="match status" value="1"/>
</dbReference>
<dbReference type="SMART" id="SM00960">
    <property type="entry name" value="Robl_LC7"/>
    <property type="match status" value="1"/>
</dbReference>
<reference evidence="2 3" key="1">
    <citation type="submission" date="2018-06" db="EMBL/GenBank/DDBJ databases">
        <title>Sphaerisporangium craniellae sp. nov., isolated from a marine sponge in the South China Sea.</title>
        <authorList>
            <person name="Li L."/>
        </authorList>
    </citation>
    <scope>NUCLEOTIDE SEQUENCE [LARGE SCALE GENOMIC DNA]</scope>
    <source>
        <strain evidence="2 3">CCTCC AA 208026</strain>
    </source>
</reference>
<dbReference type="EMBL" id="QOIL01000035">
    <property type="protein sequence ID" value="RCG19053.1"/>
    <property type="molecule type" value="Genomic_DNA"/>
</dbReference>
<proteinExistence type="predicted"/>
<gene>
    <name evidence="2" type="ORF">DQ384_38655</name>
</gene>